<evidence type="ECO:0000313" key="3">
    <source>
        <dbReference type="Proteomes" id="UP000008783"/>
    </source>
</evidence>
<dbReference type="KEGG" id="pgr:PGTG_10550"/>
<dbReference type="InParanoid" id="E3KIP7"/>
<reference evidence="3" key="2">
    <citation type="journal article" date="2011" name="Proc. Natl. Acad. Sci. U.S.A.">
        <title>Obligate biotrophy features unraveled by the genomic analysis of rust fungi.</title>
        <authorList>
            <person name="Duplessis S."/>
            <person name="Cuomo C.A."/>
            <person name="Lin Y.-C."/>
            <person name="Aerts A."/>
            <person name="Tisserant E."/>
            <person name="Veneault-Fourrey C."/>
            <person name="Joly D.L."/>
            <person name="Hacquard S."/>
            <person name="Amselem J."/>
            <person name="Cantarel B.L."/>
            <person name="Chiu R."/>
            <person name="Coutinho P.M."/>
            <person name="Feau N."/>
            <person name="Field M."/>
            <person name="Frey P."/>
            <person name="Gelhaye E."/>
            <person name="Goldberg J."/>
            <person name="Grabherr M.G."/>
            <person name="Kodira C.D."/>
            <person name="Kohler A."/>
            <person name="Kuees U."/>
            <person name="Lindquist E.A."/>
            <person name="Lucas S.M."/>
            <person name="Mago R."/>
            <person name="Mauceli E."/>
            <person name="Morin E."/>
            <person name="Murat C."/>
            <person name="Pangilinan J.L."/>
            <person name="Park R."/>
            <person name="Pearson M."/>
            <person name="Quesneville H."/>
            <person name="Rouhier N."/>
            <person name="Sakthikumar S."/>
            <person name="Salamov A.A."/>
            <person name="Schmutz J."/>
            <person name="Selles B."/>
            <person name="Shapiro H."/>
            <person name="Tanguay P."/>
            <person name="Tuskan G.A."/>
            <person name="Henrissat B."/>
            <person name="Van de Peer Y."/>
            <person name="Rouze P."/>
            <person name="Ellis J.G."/>
            <person name="Dodds P.N."/>
            <person name="Schein J.E."/>
            <person name="Zhong S."/>
            <person name="Hamelin R.C."/>
            <person name="Grigoriev I.V."/>
            <person name="Szabo L.J."/>
            <person name="Martin F."/>
        </authorList>
    </citation>
    <scope>NUCLEOTIDE SEQUENCE [LARGE SCALE GENOMIC DNA]</scope>
    <source>
        <strain evidence="3">CRL 75-36-700-3 / race SCCL</strain>
    </source>
</reference>
<name>E3KIP7_PUCGT</name>
<keyword evidence="3" id="KW-1185">Reference proteome</keyword>
<reference key="1">
    <citation type="submission" date="2007-01" db="EMBL/GenBank/DDBJ databases">
        <title>The Genome Sequence of Puccinia graminis f. sp. tritici Strain CRL 75-36-700-3.</title>
        <authorList>
            <consortium name="The Broad Institute Genome Sequencing Platform"/>
            <person name="Birren B."/>
            <person name="Lander E."/>
            <person name="Galagan J."/>
            <person name="Nusbaum C."/>
            <person name="Devon K."/>
            <person name="Cuomo C."/>
            <person name="Jaffe D."/>
            <person name="Butler J."/>
            <person name="Alvarez P."/>
            <person name="Gnerre S."/>
            <person name="Grabherr M."/>
            <person name="Mauceli E."/>
            <person name="Brockman W."/>
            <person name="Young S."/>
            <person name="LaButti K."/>
            <person name="Sykes S."/>
            <person name="DeCaprio D."/>
            <person name="Crawford M."/>
            <person name="Koehrsen M."/>
            <person name="Engels R."/>
            <person name="Montgomery P."/>
            <person name="Pearson M."/>
            <person name="Howarth C."/>
            <person name="Larson L."/>
            <person name="White J."/>
            <person name="Zeng Q."/>
            <person name="Kodira C."/>
            <person name="Yandava C."/>
            <person name="Alvarado L."/>
            <person name="O'Leary S."/>
            <person name="Szabo L."/>
            <person name="Dean R."/>
            <person name="Schein J."/>
        </authorList>
    </citation>
    <scope>NUCLEOTIDE SEQUENCE</scope>
    <source>
        <strain>CRL 75-36-700-3</strain>
    </source>
</reference>
<dbReference type="HOGENOM" id="CLU_2414364_0_0_1"/>
<organism evidence="2 3">
    <name type="scientific">Puccinia graminis f. sp. tritici (strain CRL 75-36-700-3 / race SCCL)</name>
    <name type="common">Black stem rust fungus</name>
    <dbReference type="NCBI Taxonomy" id="418459"/>
    <lineage>
        <taxon>Eukaryota</taxon>
        <taxon>Fungi</taxon>
        <taxon>Dikarya</taxon>
        <taxon>Basidiomycota</taxon>
        <taxon>Pucciniomycotina</taxon>
        <taxon>Pucciniomycetes</taxon>
        <taxon>Pucciniales</taxon>
        <taxon>Pucciniaceae</taxon>
        <taxon>Puccinia</taxon>
    </lineage>
</organism>
<proteinExistence type="predicted"/>
<accession>E3KIP7</accession>
<dbReference type="EMBL" id="DS178289">
    <property type="protein sequence ID" value="EFP84172.2"/>
    <property type="molecule type" value="Genomic_DNA"/>
</dbReference>
<evidence type="ECO:0000313" key="2">
    <source>
        <dbReference type="EMBL" id="EFP84172.2"/>
    </source>
</evidence>
<dbReference type="RefSeq" id="XP_003328591.2">
    <property type="nucleotide sequence ID" value="XM_003328543.2"/>
</dbReference>
<gene>
    <name evidence="2" type="ORF">PGTG_10550</name>
</gene>
<dbReference type="Proteomes" id="UP000008783">
    <property type="component" value="Unassembled WGS sequence"/>
</dbReference>
<sequence>MTYRPVWACTSEYWKNEKKNFFDRSPPTSGPPNSASDQPETPSALPKLIPLPSIDLDWDIPHLHREQGDQVDPGGPMTPLTPTLHACEDAFC</sequence>
<feature type="compositionally biased region" description="Polar residues" evidence="1">
    <location>
        <begin position="31"/>
        <end position="41"/>
    </location>
</feature>
<dbReference type="AlphaFoldDB" id="E3KIP7"/>
<feature type="region of interest" description="Disordered" evidence="1">
    <location>
        <begin position="20"/>
        <end position="47"/>
    </location>
</feature>
<dbReference type="VEuPathDB" id="FungiDB:PGTG_10550"/>
<protein>
    <submittedName>
        <fullName evidence="2">Uncharacterized protein</fullName>
    </submittedName>
</protein>
<dbReference type="GeneID" id="10545350"/>
<evidence type="ECO:0000256" key="1">
    <source>
        <dbReference type="SAM" id="MobiDB-lite"/>
    </source>
</evidence>